<reference evidence="3 4" key="1">
    <citation type="submission" date="2017-07" db="EMBL/GenBank/DDBJ databases">
        <authorList>
            <person name="Sun Z.S."/>
            <person name="Albrecht U."/>
            <person name="Echele G."/>
            <person name="Lee C.C."/>
        </authorList>
    </citation>
    <scope>NUCLEOTIDE SEQUENCE [LARGE SCALE GENOMIC DNA]</scope>
    <source>
        <strain evidence="3 4">CGMCC 1.12672</strain>
    </source>
</reference>
<dbReference type="EMBL" id="OBMI01000002">
    <property type="protein sequence ID" value="SOB87053.1"/>
    <property type="molecule type" value="Genomic_DNA"/>
</dbReference>
<organism evidence="3 4">
    <name type="scientific">Sphingomonas guangdongensis</name>
    <dbReference type="NCBI Taxonomy" id="1141890"/>
    <lineage>
        <taxon>Bacteria</taxon>
        <taxon>Pseudomonadati</taxon>
        <taxon>Pseudomonadota</taxon>
        <taxon>Alphaproteobacteria</taxon>
        <taxon>Sphingomonadales</taxon>
        <taxon>Sphingomonadaceae</taxon>
        <taxon>Sphingomonas</taxon>
    </lineage>
</organism>
<dbReference type="GO" id="GO:0035438">
    <property type="term" value="F:cyclic-di-GMP binding"/>
    <property type="evidence" value="ECO:0007669"/>
    <property type="project" value="InterPro"/>
</dbReference>
<evidence type="ECO:0000256" key="1">
    <source>
        <dbReference type="SAM" id="MobiDB-lite"/>
    </source>
</evidence>
<dbReference type="AlphaFoldDB" id="A0A285QYQ0"/>
<dbReference type="InterPro" id="IPR009875">
    <property type="entry name" value="PilZ_domain"/>
</dbReference>
<feature type="domain" description="PilZ" evidence="2">
    <location>
        <begin position="20"/>
        <end position="101"/>
    </location>
</feature>
<protein>
    <submittedName>
        <fullName evidence="3">PilZ domain-containing protein</fullName>
    </submittedName>
</protein>
<sequence>MDQLPHDPDQFTADGETAAQRAAARDSLLLTAQLTVPGLARPVTARVRNLSPGGMMAEYAGDLVLGDGITVELRGIGAIAAKVAWVAEGRAGIAFDREVDPKRARKPVVAPPAAPRKQRPL</sequence>
<proteinExistence type="predicted"/>
<feature type="region of interest" description="Disordered" evidence="1">
    <location>
        <begin position="101"/>
        <end position="121"/>
    </location>
</feature>
<dbReference type="SUPFAM" id="SSF141371">
    <property type="entry name" value="PilZ domain-like"/>
    <property type="match status" value="1"/>
</dbReference>
<dbReference type="RefSeq" id="WP_097063992.1">
    <property type="nucleotide sequence ID" value="NZ_OBMI01000002.1"/>
</dbReference>
<name>A0A285QYQ0_9SPHN</name>
<dbReference type="Pfam" id="PF07238">
    <property type="entry name" value="PilZ"/>
    <property type="match status" value="1"/>
</dbReference>
<keyword evidence="4" id="KW-1185">Reference proteome</keyword>
<gene>
    <name evidence="3" type="ORF">SAMN06297144_2173</name>
</gene>
<dbReference type="Proteomes" id="UP000219494">
    <property type="component" value="Unassembled WGS sequence"/>
</dbReference>
<dbReference type="OrthoDB" id="7391081at2"/>
<evidence type="ECO:0000259" key="2">
    <source>
        <dbReference type="Pfam" id="PF07238"/>
    </source>
</evidence>
<accession>A0A285QYQ0</accession>
<evidence type="ECO:0000313" key="3">
    <source>
        <dbReference type="EMBL" id="SOB87053.1"/>
    </source>
</evidence>
<evidence type="ECO:0000313" key="4">
    <source>
        <dbReference type="Proteomes" id="UP000219494"/>
    </source>
</evidence>